<dbReference type="AlphaFoldDB" id="A0A0F9RZZ7"/>
<evidence type="ECO:0000313" key="1">
    <source>
        <dbReference type="EMBL" id="KKN60399.1"/>
    </source>
</evidence>
<name>A0A0F9RZZ7_9ZZZZ</name>
<comment type="caution">
    <text evidence="1">The sequence shown here is derived from an EMBL/GenBank/DDBJ whole genome shotgun (WGS) entry which is preliminary data.</text>
</comment>
<reference evidence="1" key="1">
    <citation type="journal article" date="2015" name="Nature">
        <title>Complex archaea that bridge the gap between prokaryotes and eukaryotes.</title>
        <authorList>
            <person name="Spang A."/>
            <person name="Saw J.H."/>
            <person name="Jorgensen S.L."/>
            <person name="Zaremba-Niedzwiedzka K."/>
            <person name="Martijn J."/>
            <person name="Lind A.E."/>
            <person name="van Eijk R."/>
            <person name="Schleper C."/>
            <person name="Guy L."/>
            <person name="Ettema T.J."/>
        </authorList>
    </citation>
    <scope>NUCLEOTIDE SEQUENCE</scope>
</reference>
<organism evidence="1">
    <name type="scientific">marine sediment metagenome</name>
    <dbReference type="NCBI Taxonomy" id="412755"/>
    <lineage>
        <taxon>unclassified sequences</taxon>
        <taxon>metagenomes</taxon>
        <taxon>ecological metagenomes</taxon>
    </lineage>
</organism>
<sequence length="56" mass="6291">MSRVRPIATAQDIVDVVQDGIAAIADGKYRQFAVEELESILEFFGADYEAREIEED</sequence>
<gene>
    <name evidence="1" type="ORF">LCGC14_0532330</name>
</gene>
<accession>A0A0F9RZZ7</accession>
<protein>
    <submittedName>
        <fullName evidence="1">Uncharacterized protein</fullName>
    </submittedName>
</protein>
<proteinExistence type="predicted"/>
<dbReference type="EMBL" id="LAZR01000697">
    <property type="protein sequence ID" value="KKN60399.1"/>
    <property type="molecule type" value="Genomic_DNA"/>
</dbReference>